<dbReference type="EMBL" id="BPVZ01000124">
    <property type="protein sequence ID" value="GKV37759.1"/>
    <property type="molecule type" value="Genomic_DNA"/>
</dbReference>
<evidence type="ECO:0000313" key="1">
    <source>
        <dbReference type="EMBL" id="GKV37759.1"/>
    </source>
</evidence>
<name>A0AAV5LK45_9ROSI</name>
<comment type="caution">
    <text evidence="1">The sequence shown here is derived from an EMBL/GenBank/DDBJ whole genome shotgun (WGS) entry which is preliminary data.</text>
</comment>
<proteinExistence type="predicted"/>
<organism evidence="1 2">
    <name type="scientific">Rubroshorea leprosula</name>
    <dbReference type="NCBI Taxonomy" id="152421"/>
    <lineage>
        <taxon>Eukaryota</taxon>
        <taxon>Viridiplantae</taxon>
        <taxon>Streptophyta</taxon>
        <taxon>Embryophyta</taxon>
        <taxon>Tracheophyta</taxon>
        <taxon>Spermatophyta</taxon>
        <taxon>Magnoliopsida</taxon>
        <taxon>eudicotyledons</taxon>
        <taxon>Gunneridae</taxon>
        <taxon>Pentapetalae</taxon>
        <taxon>rosids</taxon>
        <taxon>malvids</taxon>
        <taxon>Malvales</taxon>
        <taxon>Dipterocarpaceae</taxon>
        <taxon>Rubroshorea</taxon>
    </lineage>
</organism>
<dbReference type="AlphaFoldDB" id="A0AAV5LK45"/>
<protein>
    <submittedName>
        <fullName evidence="1">Uncharacterized protein</fullName>
    </submittedName>
</protein>
<accession>A0AAV5LK45</accession>
<gene>
    <name evidence="1" type="ORF">SLEP1_g45749</name>
</gene>
<reference evidence="1 2" key="1">
    <citation type="journal article" date="2021" name="Commun. Biol.">
        <title>The genome of Shorea leprosula (Dipterocarpaceae) highlights the ecological relevance of drought in aseasonal tropical rainforests.</title>
        <authorList>
            <person name="Ng K.K.S."/>
            <person name="Kobayashi M.J."/>
            <person name="Fawcett J.A."/>
            <person name="Hatakeyama M."/>
            <person name="Paape T."/>
            <person name="Ng C.H."/>
            <person name="Ang C.C."/>
            <person name="Tnah L.H."/>
            <person name="Lee C.T."/>
            <person name="Nishiyama T."/>
            <person name="Sese J."/>
            <person name="O'Brien M.J."/>
            <person name="Copetti D."/>
            <person name="Mohd Noor M.I."/>
            <person name="Ong R.C."/>
            <person name="Putra M."/>
            <person name="Sireger I.Z."/>
            <person name="Indrioko S."/>
            <person name="Kosugi Y."/>
            <person name="Izuno A."/>
            <person name="Isagi Y."/>
            <person name="Lee S.L."/>
            <person name="Shimizu K.K."/>
        </authorList>
    </citation>
    <scope>NUCLEOTIDE SEQUENCE [LARGE SCALE GENOMIC DNA]</scope>
    <source>
        <strain evidence="1">214</strain>
    </source>
</reference>
<keyword evidence="2" id="KW-1185">Reference proteome</keyword>
<sequence>MLESFSWYAAGNCRDLLNLDVIPTKKKFRRGTILVSFSLQIIDTLARLGQQWRAYMHRVKYWGQQLLN</sequence>
<dbReference type="Proteomes" id="UP001054252">
    <property type="component" value="Unassembled WGS sequence"/>
</dbReference>
<evidence type="ECO:0000313" key="2">
    <source>
        <dbReference type="Proteomes" id="UP001054252"/>
    </source>
</evidence>